<evidence type="ECO:0000256" key="1">
    <source>
        <dbReference type="SAM" id="Coils"/>
    </source>
</evidence>
<feature type="compositionally biased region" description="Polar residues" evidence="2">
    <location>
        <begin position="149"/>
        <end position="158"/>
    </location>
</feature>
<evidence type="ECO:0008006" key="6">
    <source>
        <dbReference type="Google" id="ProtNLM"/>
    </source>
</evidence>
<accession>U6MBF6</accession>
<evidence type="ECO:0000256" key="3">
    <source>
        <dbReference type="SAM" id="SignalP"/>
    </source>
</evidence>
<gene>
    <name evidence="4" type="ORF">EMWEY_00019450</name>
</gene>
<feature type="compositionally biased region" description="Basic and acidic residues" evidence="2">
    <location>
        <begin position="160"/>
        <end position="194"/>
    </location>
</feature>
<reference evidence="4" key="2">
    <citation type="submission" date="2013-10" db="EMBL/GenBank/DDBJ databases">
        <authorList>
            <person name="Aslett M."/>
        </authorList>
    </citation>
    <scope>NUCLEOTIDE SEQUENCE [LARGE SCALE GENOMIC DNA]</scope>
    <source>
        <strain evidence="4">Weybridge</strain>
    </source>
</reference>
<reference evidence="4" key="1">
    <citation type="submission" date="2013-10" db="EMBL/GenBank/DDBJ databases">
        <title>Genomic analysis of the causative agents of coccidiosis in chickens.</title>
        <authorList>
            <person name="Reid A.J."/>
            <person name="Blake D."/>
            <person name="Billington K."/>
            <person name="Browne H."/>
            <person name="Dunn M."/>
            <person name="Hung S."/>
            <person name="Kawahara F."/>
            <person name="Miranda-Saavedra D."/>
            <person name="Mourier T."/>
            <person name="Nagra H."/>
            <person name="Otto T.D."/>
            <person name="Rawlings N."/>
            <person name="Sanchez A."/>
            <person name="Sanders M."/>
            <person name="Subramaniam C."/>
            <person name="Tay Y."/>
            <person name="Dear P."/>
            <person name="Doerig C."/>
            <person name="Gruber A."/>
            <person name="Parkinson J."/>
            <person name="Shirley M."/>
            <person name="Wan K.L."/>
            <person name="Berriman M."/>
            <person name="Tomley F."/>
            <person name="Pain A."/>
        </authorList>
    </citation>
    <scope>NUCLEOTIDE SEQUENCE [LARGE SCALE GENOMIC DNA]</scope>
    <source>
        <strain evidence="4">Weybridge</strain>
    </source>
</reference>
<keyword evidence="5" id="KW-1185">Reference proteome</keyword>
<feature type="compositionally biased region" description="Basic and acidic residues" evidence="2">
    <location>
        <begin position="118"/>
        <end position="127"/>
    </location>
</feature>
<evidence type="ECO:0000256" key="2">
    <source>
        <dbReference type="SAM" id="MobiDB-lite"/>
    </source>
</evidence>
<feature type="coiled-coil region" evidence="1">
    <location>
        <begin position="308"/>
        <end position="339"/>
    </location>
</feature>
<dbReference type="RefSeq" id="XP_013335648.1">
    <property type="nucleotide sequence ID" value="XM_013480194.1"/>
</dbReference>
<proteinExistence type="predicted"/>
<protein>
    <recommendedName>
        <fullName evidence="6">Rhoptry neck protein RON1</fullName>
    </recommendedName>
</protein>
<evidence type="ECO:0000313" key="5">
    <source>
        <dbReference type="Proteomes" id="UP000030763"/>
    </source>
</evidence>
<dbReference type="EMBL" id="HG720027">
    <property type="protein sequence ID" value="CDJ59000.1"/>
    <property type="molecule type" value="Genomic_DNA"/>
</dbReference>
<dbReference type="OrthoDB" id="347436at2759"/>
<dbReference type="AlphaFoldDB" id="U6MBF6"/>
<feature type="compositionally biased region" description="Basic and acidic residues" evidence="2">
    <location>
        <begin position="217"/>
        <end position="229"/>
    </location>
</feature>
<feature type="compositionally biased region" description="Basic and acidic residues" evidence="2">
    <location>
        <begin position="134"/>
        <end position="147"/>
    </location>
</feature>
<sequence length="594" mass="65471">MVRIWAILVAYVSLVFGGRNVVAALSERAPYQFGSGVALTTSSVTQEANPHLSEVSRFKRRQRLLHGVLQQDSTVLRGAVGASEPIPGIFLQLQSDLEHSQSTASQELGGSSASAGDSHLEKHKESSQEASNASKREAKAQPEEDFKASATNAEGSQASEGEHSSHSKGHGRSDSETSETATHKEEEEAGKTLHESASAEGGAADHKKTKAHQPGHQGEEAKEHERENLLEPGRTAGGVSEQGKTKPHELDHTASDSLHEEAEEKTHKHVHGPAKFEEEVDFNSLINRLRPLLSAAKGKELYGRLVTIVDLHEKAVAVEEELKAEARKETAQEEALKEKTGSDVATQEDLLLTQQLSNMWVLPFYEETKRETCLSGFEGLAHEATITCADPECFKLETQAQQCHYMSIESIMRKEEFETESGQPKWQKSPHPQAAKDHMILGFDGECRKPEALGSEILNMLQHPRQLAKKHALERATGSGGTAPPQKHHLDLKCETEENADNSSCKTVYEALQHVAESKPRALPELLVLTDIKDLKNTLGLYRIALIFEGLVQFTTPEGNKVDAFQHKLRAEDAEFVRKHRHQDISSTVMLKEE</sequence>
<name>U6MBF6_EIMMA</name>
<keyword evidence="3" id="KW-0732">Signal</keyword>
<keyword evidence="1" id="KW-0175">Coiled coil</keyword>
<evidence type="ECO:0000313" key="4">
    <source>
        <dbReference type="EMBL" id="CDJ59000.1"/>
    </source>
</evidence>
<dbReference type="OMA" id="WVLPFYE"/>
<dbReference type="Proteomes" id="UP000030763">
    <property type="component" value="Unassembled WGS sequence"/>
</dbReference>
<dbReference type="GeneID" id="25335931"/>
<feature type="chain" id="PRO_5004674775" description="Rhoptry neck protein RON1" evidence="3">
    <location>
        <begin position="18"/>
        <end position="594"/>
    </location>
</feature>
<organism evidence="4 5">
    <name type="scientific">Eimeria maxima</name>
    <name type="common">Coccidian parasite</name>
    <dbReference type="NCBI Taxonomy" id="5804"/>
    <lineage>
        <taxon>Eukaryota</taxon>
        <taxon>Sar</taxon>
        <taxon>Alveolata</taxon>
        <taxon>Apicomplexa</taxon>
        <taxon>Conoidasida</taxon>
        <taxon>Coccidia</taxon>
        <taxon>Eucoccidiorida</taxon>
        <taxon>Eimeriorina</taxon>
        <taxon>Eimeriidae</taxon>
        <taxon>Eimeria</taxon>
    </lineage>
</organism>
<feature type="region of interest" description="Disordered" evidence="2">
    <location>
        <begin position="100"/>
        <end position="271"/>
    </location>
</feature>
<dbReference type="VEuPathDB" id="ToxoDB:EMWEY_00019450"/>
<feature type="signal peptide" evidence="3">
    <location>
        <begin position="1"/>
        <end position="17"/>
    </location>
</feature>
<feature type="compositionally biased region" description="Basic and acidic residues" evidence="2">
    <location>
        <begin position="243"/>
        <end position="266"/>
    </location>
</feature>
<feature type="compositionally biased region" description="Polar residues" evidence="2">
    <location>
        <begin position="100"/>
        <end position="115"/>
    </location>
</feature>